<organism evidence="4 5">
    <name type="scientific">Roseivirga pacifica</name>
    <dbReference type="NCBI Taxonomy" id="1267423"/>
    <lineage>
        <taxon>Bacteria</taxon>
        <taxon>Pseudomonadati</taxon>
        <taxon>Bacteroidota</taxon>
        <taxon>Cytophagia</taxon>
        <taxon>Cytophagales</taxon>
        <taxon>Roseivirgaceae</taxon>
        <taxon>Roseivirga</taxon>
    </lineage>
</organism>
<dbReference type="InterPro" id="IPR031107">
    <property type="entry name" value="Small_HSP"/>
</dbReference>
<evidence type="ECO:0000256" key="1">
    <source>
        <dbReference type="PROSITE-ProRule" id="PRU00285"/>
    </source>
</evidence>
<dbReference type="AlphaFoldDB" id="A0A1I0NNE0"/>
<gene>
    <name evidence="4" type="ORF">SAMN05216290_1349</name>
</gene>
<evidence type="ECO:0000313" key="5">
    <source>
        <dbReference type="Proteomes" id="UP000199437"/>
    </source>
</evidence>
<dbReference type="EMBL" id="FOIR01000001">
    <property type="protein sequence ID" value="SEW03061.1"/>
    <property type="molecule type" value="Genomic_DNA"/>
</dbReference>
<dbReference type="PROSITE" id="PS01031">
    <property type="entry name" value="SHSP"/>
    <property type="match status" value="1"/>
</dbReference>
<dbReference type="Proteomes" id="UP000199437">
    <property type="component" value="Unassembled WGS sequence"/>
</dbReference>
<comment type="similarity">
    <text evidence="1 2">Belongs to the small heat shock protein (HSP20) family.</text>
</comment>
<proteinExistence type="inferred from homology"/>
<protein>
    <submittedName>
        <fullName evidence="4">HSP20 family protein</fullName>
    </submittedName>
</protein>
<reference evidence="5" key="1">
    <citation type="submission" date="2016-10" db="EMBL/GenBank/DDBJ databases">
        <authorList>
            <person name="Varghese N."/>
            <person name="Submissions S."/>
        </authorList>
    </citation>
    <scope>NUCLEOTIDE SEQUENCE [LARGE SCALE GENOMIC DNA]</scope>
    <source>
        <strain evidence="5">CGMCC 1.12402</strain>
    </source>
</reference>
<evidence type="ECO:0000259" key="3">
    <source>
        <dbReference type="PROSITE" id="PS01031"/>
    </source>
</evidence>
<feature type="domain" description="SHSP" evidence="3">
    <location>
        <begin position="59"/>
        <end position="170"/>
    </location>
</feature>
<dbReference type="Gene3D" id="2.60.40.790">
    <property type="match status" value="1"/>
</dbReference>
<name>A0A1I0NNE0_9BACT</name>
<dbReference type="InterPro" id="IPR002068">
    <property type="entry name" value="A-crystallin/Hsp20_dom"/>
</dbReference>
<sequence>MSCFCLKIEVVRFSLIHGQMNLKFKNSEDMNLVKQNSDWMFPTRMDSIFDRLFNDSVAQKSTTFNPRVDIAETDKAFEIDLAVPGFDKKDFEVDLKDGLLIIKGERKFEKKEDGKNFYSIQTEYGAFAKSFQLPENIKEDQIEASYTNGILRLVVPKDESKKLTSKISVK</sequence>
<dbReference type="SUPFAM" id="SSF49764">
    <property type="entry name" value="HSP20-like chaperones"/>
    <property type="match status" value="1"/>
</dbReference>
<dbReference type="Pfam" id="PF00011">
    <property type="entry name" value="HSP20"/>
    <property type="match status" value="1"/>
</dbReference>
<accession>A0A1I0NNE0</accession>
<evidence type="ECO:0000313" key="4">
    <source>
        <dbReference type="EMBL" id="SEW03061.1"/>
    </source>
</evidence>
<evidence type="ECO:0000256" key="2">
    <source>
        <dbReference type="RuleBase" id="RU003616"/>
    </source>
</evidence>
<dbReference type="InterPro" id="IPR008978">
    <property type="entry name" value="HSP20-like_chaperone"/>
</dbReference>
<keyword evidence="5" id="KW-1185">Reference proteome</keyword>
<dbReference type="PANTHER" id="PTHR11527">
    <property type="entry name" value="HEAT-SHOCK PROTEIN 20 FAMILY MEMBER"/>
    <property type="match status" value="1"/>
</dbReference>
<dbReference type="CDD" id="cd06464">
    <property type="entry name" value="ACD_sHsps-like"/>
    <property type="match status" value="1"/>
</dbReference>
<dbReference type="STRING" id="1267423.SAMN05216290_1349"/>